<proteinExistence type="predicted"/>
<organism evidence="1 2">
    <name type="scientific">Zygosaccharomyces rouxii</name>
    <dbReference type="NCBI Taxonomy" id="4956"/>
    <lineage>
        <taxon>Eukaryota</taxon>
        <taxon>Fungi</taxon>
        <taxon>Dikarya</taxon>
        <taxon>Ascomycota</taxon>
        <taxon>Saccharomycotina</taxon>
        <taxon>Saccharomycetes</taxon>
        <taxon>Saccharomycetales</taxon>
        <taxon>Saccharomycetaceae</taxon>
        <taxon>Zygosaccharomyces</taxon>
    </lineage>
</organism>
<comment type="caution">
    <text evidence="1">The sequence shown here is derived from an EMBL/GenBank/DDBJ whole genome shotgun (WGS) entry which is preliminary data.</text>
</comment>
<dbReference type="Proteomes" id="UP000187013">
    <property type="component" value="Unassembled WGS sequence"/>
</dbReference>
<name>A0A1Q3A6M8_ZYGRO</name>
<dbReference type="AlphaFoldDB" id="A0A1Q3A6M8"/>
<dbReference type="OrthoDB" id="4068688at2759"/>
<evidence type="ECO:0000313" key="1">
    <source>
        <dbReference type="EMBL" id="GAV51301.1"/>
    </source>
</evidence>
<protein>
    <submittedName>
        <fullName evidence="1">Uncharacterized protein</fullName>
    </submittedName>
</protein>
<accession>A0A1Q3A6M8</accession>
<dbReference type="EMBL" id="BDGX01000030">
    <property type="protein sequence ID" value="GAV51301.1"/>
    <property type="molecule type" value="Genomic_DNA"/>
</dbReference>
<dbReference type="InterPro" id="IPR054415">
    <property type="entry name" value="SPO24"/>
</dbReference>
<gene>
    <name evidence="1" type="ORF">ZYGR_0AD04840</name>
</gene>
<reference evidence="1 2" key="1">
    <citation type="submission" date="2016-08" db="EMBL/GenBank/DDBJ databases">
        <title>Draft genome sequence of allopolyploid Zygosaccharomyces rouxii.</title>
        <authorList>
            <person name="Watanabe J."/>
            <person name="Uehara K."/>
            <person name="Mogi Y."/>
            <person name="Tsukioka Y."/>
        </authorList>
    </citation>
    <scope>NUCLEOTIDE SEQUENCE [LARGE SCALE GENOMIC DNA]</scope>
    <source>
        <strain evidence="1 2">NBRC 110957</strain>
    </source>
</reference>
<evidence type="ECO:0000313" key="2">
    <source>
        <dbReference type="Proteomes" id="UP000187013"/>
    </source>
</evidence>
<dbReference type="Pfam" id="PF22044">
    <property type="entry name" value="SPO24"/>
    <property type="match status" value="1"/>
</dbReference>
<sequence length="36" mass="3974">MAFLPLTSEIQQPFVIPELSPVSAPSTRQNSVCEQK</sequence>